<sequence>MPAAFHYHAPLQPSTAAVFASPHSGRNYPEKLLRASVLDAATLRSSEDAFVDDLIGAAPQFGAALLLGGVPRAYVDYNRAASELDAALIDGLPRGTLSPRVNSGLGVIPRVVAGGRAIYRGKLSRAEADARLDTYWHPYHARLAEMMHDTTARFGRAILFDMHSMPHDALLGFGPRGGARPDVVLGDRFGASCAAPLVDRIEGLLRAAGLRVARNAPFAGAYITQHYGRPSAGQHAVQIEIDRALYLDELRIQPSRNYAAFRELMTGIIADLCALGQPDAEEVPLAAE</sequence>
<organism evidence="1 2">
    <name type="scientific">Roseicitreum antarcticum</name>
    <dbReference type="NCBI Taxonomy" id="564137"/>
    <lineage>
        <taxon>Bacteria</taxon>
        <taxon>Pseudomonadati</taxon>
        <taxon>Pseudomonadota</taxon>
        <taxon>Alphaproteobacteria</taxon>
        <taxon>Rhodobacterales</taxon>
        <taxon>Paracoccaceae</taxon>
        <taxon>Roseicitreum</taxon>
    </lineage>
</organism>
<dbReference type="STRING" id="564137.SAMN04488238_108164"/>
<dbReference type="Pfam" id="PF05013">
    <property type="entry name" value="FGase"/>
    <property type="match status" value="1"/>
</dbReference>
<dbReference type="EMBL" id="FNOM01000008">
    <property type="protein sequence ID" value="SDX44870.1"/>
    <property type="molecule type" value="Genomic_DNA"/>
</dbReference>
<dbReference type="SUPFAM" id="SSF53187">
    <property type="entry name" value="Zn-dependent exopeptidases"/>
    <property type="match status" value="1"/>
</dbReference>
<dbReference type="Proteomes" id="UP000198539">
    <property type="component" value="Unassembled WGS sequence"/>
</dbReference>
<dbReference type="Gene3D" id="3.40.630.40">
    <property type="entry name" value="Zn-dependent exopeptidases"/>
    <property type="match status" value="1"/>
</dbReference>
<protein>
    <submittedName>
        <fullName evidence="1">N-formylglutamate deformylase</fullName>
    </submittedName>
</protein>
<dbReference type="OrthoDB" id="9802050at2"/>
<evidence type="ECO:0000313" key="2">
    <source>
        <dbReference type="Proteomes" id="UP000198539"/>
    </source>
</evidence>
<gene>
    <name evidence="1" type="ORF">SAMN04488238_108164</name>
</gene>
<keyword evidence="2" id="KW-1185">Reference proteome</keyword>
<dbReference type="RefSeq" id="WP_092890996.1">
    <property type="nucleotide sequence ID" value="NZ_CP061498.1"/>
</dbReference>
<evidence type="ECO:0000313" key="1">
    <source>
        <dbReference type="EMBL" id="SDX44870.1"/>
    </source>
</evidence>
<dbReference type="AlphaFoldDB" id="A0A1H3BS53"/>
<name>A0A1H3BS53_9RHOB</name>
<reference evidence="1 2" key="1">
    <citation type="submission" date="2016-10" db="EMBL/GenBank/DDBJ databases">
        <authorList>
            <person name="de Groot N.N."/>
        </authorList>
    </citation>
    <scope>NUCLEOTIDE SEQUENCE [LARGE SCALE GENOMIC DNA]</scope>
    <source>
        <strain evidence="1 2">CGMCC 1.8894</strain>
    </source>
</reference>
<accession>A0A1H3BS53</accession>
<proteinExistence type="predicted"/>
<dbReference type="InterPro" id="IPR007709">
    <property type="entry name" value="N-FG_amidohydro"/>
</dbReference>